<comment type="caution">
    <text evidence="3">The sequence shown here is derived from an EMBL/GenBank/DDBJ whole genome shotgun (WGS) entry which is preliminary data.</text>
</comment>
<evidence type="ECO:0000313" key="4">
    <source>
        <dbReference type="Proteomes" id="UP001165085"/>
    </source>
</evidence>
<dbReference type="EMBL" id="BRXY01000478">
    <property type="protein sequence ID" value="GMH96998.1"/>
    <property type="molecule type" value="Genomic_DNA"/>
</dbReference>
<name>A0A9W7C2C8_9STRA</name>
<evidence type="ECO:0008006" key="5">
    <source>
        <dbReference type="Google" id="ProtNLM"/>
    </source>
</evidence>
<dbReference type="PANTHER" id="PTHR20883">
    <property type="entry name" value="PHYTANOYL-COA DIOXYGENASE DOMAIN CONTAINING 1"/>
    <property type="match status" value="1"/>
</dbReference>
<dbReference type="SUPFAM" id="SSF51197">
    <property type="entry name" value="Clavaminate synthase-like"/>
    <property type="match status" value="1"/>
</dbReference>
<dbReference type="PANTHER" id="PTHR20883:SF49">
    <property type="entry name" value="PHYTANOYL-COA DIOXYGENASE"/>
    <property type="match status" value="1"/>
</dbReference>
<protein>
    <recommendedName>
        <fullName evidence="5">Phytanoyl-CoA dioxygenase</fullName>
    </recommendedName>
</protein>
<dbReference type="Pfam" id="PF05721">
    <property type="entry name" value="PhyH"/>
    <property type="match status" value="1"/>
</dbReference>
<dbReference type="AlphaFoldDB" id="A0A9W7C2C8"/>
<evidence type="ECO:0000256" key="1">
    <source>
        <dbReference type="ARBA" id="ARBA00001962"/>
    </source>
</evidence>
<evidence type="ECO:0000256" key="2">
    <source>
        <dbReference type="SAM" id="SignalP"/>
    </source>
</evidence>
<keyword evidence="4" id="KW-1185">Reference proteome</keyword>
<accession>A0A9W7C2C8</accession>
<sequence>MTRTRWLALFALLFAFLFERVYQQFRLRLRPPPLFSPKFFPSSTSYDDMLDSTSKAHFRDHGYVIIRNALDPHTVDFLRNVSTSFGTSVPGPYSSFMNNPWRMQEGLLDFLSYGPTGSLAAKLMKVDSVRLVLDYMITMLDDGAKGSPFHADMMHISDESPEVSFWYSLSKVTVEGGGGIAVIPSSHKWRTSSSPSDRLCHWRVDKSTEIYNTLTPSQISYCSDRFDSEKVTLSLERGDAVIWDRWLMHGTVPFSTNNTLSEVPRIAYNVRVAGEGSIFSLPEFLCSGRPRWEWYQEWDGAVDGEVMRGGFMPKLYPNVIEEERNTALKEIREFPGMQRRGFLKMLFEFAVYKPLMCKIPAAMGLKPVEHEHHSISIVNSGRFLRLFKYFSSEK</sequence>
<organism evidence="3 4">
    <name type="scientific">Triparma strigata</name>
    <dbReference type="NCBI Taxonomy" id="1606541"/>
    <lineage>
        <taxon>Eukaryota</taxon>
        <taxon>Sar</taxon>
        <taxon>Stramenopiles</taxon>
        <taxon>Ochrophyta</taxon>
        <taxon>Bolidophyceae</taxon>
        <taxon>Parmales</taxon>
        <taxon>Triparmaceae</taxon>
        <taxon>Triparma</taxon>
    </lineage>
</organism>
<keyword evidence="2" id="KW-0732">Signal</keyword>
<proteinExistence type="predicted"/>
<dbReference type="InterPro" id="IPR008775">
    <property type="entry name" value="Phytyl_CoA_dOase-like"/>
</dbReference>
<evidence type="ECO:0000313" key="3">
    <source>
        <dbReference type="EMBL" id="GMH96998.1"/>
    </source>
</evidence>
<feature type="signal peptide" evidence="2">
    <location>
        <begin position="1"/>
        <end position="23"/>
    </location>
</feature>
<comment type="cofactor">
    <cofactor evidence="1">
        <name>Fe cation</name>
        <dbReference type="ChEBI" id="CHEBI:24875"/>
    </cofactor>
</comment>
<dbReference type="OrthoDB" id="45422at2759"/>
<feature type="chain" id="PRO_5040983394" description="Phytanoyl-CoA dioxygenase" evidence="2">
    <location>
        <begin position="24"/>
        <end position="394"/>
    </location>
</feature>
<dbReference type="Proteomes" id="UP001165085">
    <property type="component" value="Unassembled WGS sequence"/>
</dbReference>
<dbReference type="Gene3D" id="2.60.120.620">
    <property type="entry name" value="q2cbj1_9rhob like domain"/>
    <property type="match status" value="1"/>
</dbReference>
<gene>
    <name evidence="3" type="ORF">TrST_g3462</name>
</gene>
<reference evidence="4" key="1">
    <citation type="journal article" date="2023" name="Commun. Biol.">
        <title>Genome analysis of Parmales, the sister group of diatoms, reveals the evolutionary specialization of diatoms from phago-mixotrophs to photoautotrophs.</title>
        <authorList>
            <person name="Ban H."/>
            <person name="Sato S."/>
            <person name="Yoshikawa S."/>
            <person name="Yamada K."/>
            <person name="Nakamura Y."/>
            <person name="Ichinomiya M."/>
            <person name="Sato N."/>
            <person name="Blanc-Mathieu R."/>
            <person name="Endo H."/>
            <person name="Kuwata A."/>
            <person name="Ogata H."/>
        </authorList>
    </citation>
    <scope>NUCLEOTIDE SEQUENCE [LARGE SCALE GENOMIC DNA]</scope>
    <source>
        <strain evidence="4">NIES 3701</strain>
    </source>
</reference>